<organism evidence="1 2">
    <name type="scientific">Flavobacterium okayamense</name>
    <dbReference type="NCBI Taxonomy" id="2830782"/>
    <lineage>
        <taxon>Bacteria</taxon>
        <taxon>Pseudomonadati</taxon>
        <taxon>Bacteroidota</taxon>
        <taxon>Flavobacteriia</taxon>
        <taxon>Flavobacteriales</taxon>
        <taxon>Flavobacteriaceae</taxon>
        <taxon>Flavobacterium</taxon>
    </lineage>
</organism>
<keyword evidence="2" id="KW-1185">Reference proteome</keyword>
<dbReference type="EMBL" id="AP024749">
    <property type="protein sequence ID" value="BCY29561.1"/>
    <property type="molecule type" value="Genomic_DNA"/>
</dbReference>
<evidence type="ECO:0000313" key="1">
    <source>
        <dbReference type="EMBL" id="BCY29561.1"/>
    </source>
</evidence>
<protein>
    <submittedName>
        <fullName evidence="1">Uncharacterized protein</fullName>
    </submittedName>
</protein>
<name>A0ABM7SFN7_9FLAO</name>
<gene>
    <name evidence="1" type="ORF">KK2020170_24290</name>
</gene>
<dbReference type="RefSeq" id="WP_221258632.1">
    <property type="nucleotide sequence ID" value="NZ_AP024749.1"/>
</dbReference>
<reference evidence="1 2" key="1">
    <citation type="submission" date="2021-06" db="EMBL/GenBank/DDBJ databases">
        <title>Whole genome sequences of Flavobacterium sp. KK2020170 and assembly.</title>
        <authorList>
            <person name="Kitahara K."/>
            <person name="Miyoshi S."/>
            <person name="Uesaka K."/>
        </authorList>
    </citation>
    <scope>NUCLEOTIDE SEQUENCE [LARGE SCALE GENOMIC DNA]</scope>
    <source>
        <strain evidence="1 2">KK2020170</strain>
    </source>
</reference>
<dbReference type="Proteomes" id="UP000825258">
    <property type="component" value="Chromosome"/>
</dbReference>
<accession>A0ABM7SFN7</accession>
<sequence length="112" mass="13209">MFNNEFVKSIWIESENKGSIIEDVDGLDDNSDVIVHFENVTSYVATFFTYKNLLSLREKNKKSRECLSGNYFWASEMIIVERIERDLIEKVVQEFLNTKCFYDAFKSIENID</sequence>
<proteinExistence type="predicted"/>
<evidence type="ECO:0000313" key="2">
    <source>
        <dbReference type="Proteomes" id="UP000825258"/>
    </source>
</evidence>